<evidence type="ECO:0000259" key="1">
    <source>
        <dbReference type="Pfam" id="PF01926"/>
    </source>
</evidence>
<comment type="caution">
    <text evidence="2">The sequence shown here is derived from an EMBL/GenBank/DDBJ whole genome shotgun (WGS) entry which is preliminary data.</text>
</comment>
<sequence length="294" mass="33461">MAATVINGTKSVKQDDIVVAFLGPIGAGKSYFIDLLTGERDKRAGHSLRAVTKKIEATRVQHSSLPDRDIVLVDTPGFDDSTKSDMEILNMISEWLRKTYKSDIKLYGLIYLHRITDNRITDYPFKNLRMFGELCGEDAMTQVVLVTTMWEKVKEEVGKAREEELKAFYWKNLIDKGSNIDSLRQATPEEAWRVVLEIINKRLNKGTEAGIRTEPGGKLEKQLETMKYLLAKAETSNDPQLTKEVKKEYDRVQKEYDKASLADPPKGSLWERIISFILRRPAKPKVAKPLMANP</sequence>
<feature type="domain" description="G" evidence="1">
    <location>
        <begin position="19"/>
        <end position="92"/>
    </location>
</feature>
<dbReference type="InterPro" id="IPR027417">
    <property type="entry name" value="P-loop_NTPase"/>
</dbReference>
<dbReference type="Proteomes" id="UP001213000">
    <property type="component" value="Unassembled WGS sequence"/>
</dbReference>
<dbReference type="Gene3D" id="3.40.50.300">
    <property type="entry name" value="P-loop containing nucleotide triphosphate hydrolases"/>
    <property type="match status" value="1"/>
</dbReference>
<proteinExistence type="predicted"/>
<dbReference type="InterPro" id="IPR006073">
    <property type="entry name" value="GTP-bd"/>
</dbReference>
<name>A0AAD5YPT4_9AGAR</name>
<evidence type="ECO:0000313" key="2">
    <source>
        <dbReference type="EMBL" id="KAJ3553264.1"/>
    </source>
</evidence>
<evidence type="ECO:0000313" key="3">
    <source>
        <dbReference type="Proteomes" id="UP001213000"/>
    </source>
</evidence>
<gene>
    <name evidence="2" type="ORF">NP233_g12685</name>
</gene>
<dbReference type="Pfam" id="PF01926">
    <property type="entry name" value="MMR_HSR1"/>
    <property type="match status" value="1"/>
</dbReference>
<dbReference type="SUPFAM" id="SSF52540">
    <property type="entry name" value="P-loop containing nucleoside triphosphate hydrolases"/>
    <property type="match status" value="1"/>
</dbReference>
<dbReference type="GO" id="GO:0005525">
    <property type="term" value="F:GTP binding"/>
    <property type="evidence" value="ECO:0007669"/>
    <property type="project" value="InterPro"/>
</dbReference>
<dbReference type="AlphaFoldDB" id="A0AAD5YPT4"/>
<organism evidence="2 3">
    <name type="scientific">Leucocoprinus birnbaumii</name>
    <dbReference type="NCBI Taxonomy" id="56174"/>
    <lineage>
        <taxon>Eukaryota</taxon>
        <taxon>Fungi</taxon>
        <taxon>Dikarya</taxon>
        <taxon>Basidiomycota</taxon>
        <taxon>Agaricomycotina</taxon>
        <taxon>Agaricomycetes</taxon>
        <taxon>Agaricomycetidae</taxon>
        <taxon>Agaricales</taxon>
        <taxon>Agaricineae</taxon>
        <taxon>Agaricaceae</taxon>
        <taxon>Leucocoprinus</taxon>
    </lineage>
</organism>
<reference evidence="2" key="1">
    <citation type="submission" date="2022-07" db="EMBL/GenBank/DDBJ databases">
        <title>Genome Sequence of Leucocoprinus birnbaumii.</title>
        <authorList>
            <person name="Buettner E."/>
        </authorList>
    </citation>
    <scope>NUCLEOTIDE SEQUENCE</scope>
    <source>
        <strain evidence="2">VT141</strain>
    </source>
</reference>
<accession>A0AAD5YPT4</accession>
<dbReference type="EMBL" id="JANIEX010001938">
    <property type="protein sequence ID" value="KAJ3553264.1"/>
    <property type="molecule type" value="Genomic_DNA"/>
</dbReference>
<protein>
    <recommendedName>
        <fullName evidence="1">G domain-containing protein</fullName>
    </recommendedName>
</protein>
<keyword evidence="3" id="KW-1185">Reference proteome</keyword>